<organism evidence="1 2">
    <name type="scientific">Sinanaerobacter chloroacetimidivorans</name>
    <dbReference type="NCBI Taxonomy" id="2818044"/>
    <lineage>
        <taxon>Bacteria</taxon>
        <taxon>Bacillati</taxon>
        <taxon>Bacillota</taxon>
        <taxon>Clostridia</taxon>
        <taxon>Peptostreptococcales</taxon>
        <taxon>Anaerovoracaceae</taxon>
        <taxon>Sinanaerobacter</taxon>
    </lineage>
</organism>
<proteinExistence type="predicted"/>
<keyword evidence="2" id="KW-1185">Reference proteome</keyword>
<protein>
    <submittedName>
        <fullName evidence="1">Uncharacterized protein</fullName>
    </submittedName>
</protein>
<reference evidence="1" key="2">
    <citation type="submission" date="2021-04" db="EMBL/GenBank/DDBJ databases">
        <authorList>
            <person name="Liu J."/>
        </authorList>
    </citation>
    <scope>NUCLEOTIDE SEQUENCE</scope>
    <source>
        <strain evidence="1">BAD-6</strain>
    </source>
</reference>
<evidence type="ECO:0000313" key="1">
    <source>
        <dbReference type="EMBL" id="MBR0596960.1"/>
    </source>
</evidence>
<name>A0A8J7W0Z8_9FIRM</name>
<evidence type="ECO:0000313" key="2">
    <source>
        <dbReference type="Proteomes" id="UP000675664"/>
    </source>
</evidence>
<comment type="caution">
    <text evidence="1">The sequence shown here is derived from an EMBL/GenBank/DDBJ whole genome shotgun (WGS) entry which is preliminary data.</text>
</comment>
<dbReference type="EMBL" id="JAGSND010000002">
    <property type="protein sequence ID" value="MBR0596960.1"/>
    <property type="molecule type" value="Genomic_DNA"/>
</dbReference>
<sequence>MSNIMANREVCDLTLLDYATKKPFMYIDYANVTTNENQSTSVFAKGGKGAPRRIRFDGEKVSTLTLETQMITPELIAVLAGSQVITGQNVFKRKVLVSETISESTSLTFPAGETPIEGTLAVYPAASDCMESAAVQGTLSANKFTFTTAAAADGEYVCYYQIAGDDSVKTIQYKSDSFPKEFVLYGDTVMKGEDGSLNGYQLHAYKAQPQGSFKMGFQSTGDPGTFSVTFDLLADADKNILDYHLIEA</sequence>
<gene>
    <name evidence="1" type="ORF">KCX82_03665</name>
</gene>
<accession>A0A8J7W0Z8</accession>
<reference evidence="1" key="1">
    <citation type="submission" date="2021-04" db="EMBL/GenBank/DDBJ databases">
        <title>Sinoanaerobacter chloroacetimidivorans sp. nov., an obligate anaerobic bacterium isolated from anaerobic sludge.</title>
        <authorList>
            <person name="Bao Y."/>
        </authorList>
    </citation>
    <scope>NUCLEOTIDE SEQUENCE</scope>
    <source>
        <strain evidence="1">BAD-6</strain>
    </source>
</reference>
<dbReference type="AlphaFoldDB" id="A0A8J7W0Z8"/>
<dbReference type="RefSeq" id="WP_227017092.1">
    <property type="nucleotide sequence ID" value="NZ_JAGSND010000002.1"/>
</dbReference>
<dbReference type="Proteomes" id="UP000675664">
    <property type="component" value="Unassembled WGS sequence"/>
</dbReference>